<gene>
    <name evidence="1" type="ORF">Ahy_B10g105817</name>
</gene>
<reference evidence="1 2" key="1">
    <citation type="submission" date="2019-01" db="EMBL/GenBank/DDBJ databases">
        <title>Sequencing of cultivated peanut Arachis hypogaea provides insights into genome evolution and oil improvement.</title>
        <authorList>
            <person name="Chen X."/>
        </authorList>
    </citation>
    <scope>NUCLEOTIDE SEQUENCE [LARGE SCALE GENOMIC DNA]</scope>
    <source>
        <strain evidence="2">cv. Fuhuasheng</strain>
        <tissue evidence="1">Leaves</tissue>
    </source>
</reference>
<proteinExistence type="predicted"/>
<dbReference type="AlphaFoldDB" id="A0A444X991"/>
<dbReference type="Pfam" id="PF16994">
    <property type="entry name" value="Glyco_trans_4_5"/>
    <property type="match status" value="1"/>
</dbReference>
<dbReference type="PANTHER" id="PTHR47252:SF4">
    <property type="entry name" value="GLYCOSYLTRANSFERASE"/>
    <property type="match status" value="1"/>
</dbReference>
<name>A0A444X991_ARAHY</name>
<dbReference type="Proteomes" id="UP000289738">
    <property type="component" value="Chromosome B10"/>
</dbReference>
<dbReference type="EMBL" id="SDMP01000020">
    <property type="protein sequence ID" value="RYQ86133.1"/>
    <property type="molecule type" value="Genomic_DNA"/>
</dbReference>
<dbReference type="InterPro" id="IPR041693">
    <property type="entry name" value="Glyco_trans_4_5"/>
</dbReference>
<evidence type="ECO:0000313" key="2">
    <source>
        <dbReference type="Proteomes" id="UP000289738"/>
    </source>
</evidence>
<sequence length="85" mass="9502">MKSKLVLMVSHELSLQVRGPLLLMELTFLLRGVGADVVWITNQKLSEPDQVIAVLKEKVSLDLSFGFWIRVHQQEGTLSECHAGS</sequence>
<keyword evidence="2" id="KW-1185">Reference proteome</keyword>
<comment type="caution">
    <text evidence="1">The sequence shown here is derived from an EMBL/GenBank/DDBJ whole genome shotgun (WGS) entry which is preliminary data.</text>
</comment>
<evidence type="ECO:0000313" key="1">
    <source>
        <dbReference type="EMBL" id="RYQ86133.1"/>
    </source>
</evidence>
<accession>A0A444X991</accession>
<dbReference type="PANTHER" id="PTHR47252">
    <property type="entry name" value="GLYCOSYLTRANSFERASE"/>
    <property type="match status" value="1"/>
</dbReference>
<protein>
    <submittedName>
        <fullName evidence="1">Uncharacterized protein</fullName>
    </submittedName>
</protein>
<organism evidence="1 2">
    <name type="scientific">Arachis hypogaea</name>
    <name type="common">Peanut</name>
    <dbReference type="NCBI Taxonomy" id="3818"/>
    <lineage>
        <taxon>Eukaryota</taxon>
        <taxon>Viridiplantae</taxon>
        <taxon>Streptophyta</taxon>
        <taxon>Embryophyta</taxon>
        <taxon>Tracheophyta</taxon>
        <taxon>Spermatophyta</taxon>
        <taxon>Magnoliopsida</taxon>
        <taxon>eudicotyledons</taxon>
        <taxon>Gunneridae</taxon>
        <taxon>Pentapetalae</taxon>
        <taxon>rosids</taxon>
        <taxon>fabids</taxon>
        <taxon>Fabales</taxon>
        <taxon>Fabaceae</taxon>
        <taxon>Papilionoideae</taxon>
        <taxon>50 kb inversion clade</taxon>
        <taxon>dalbergioids sensu lato</taxon>
        <taxon>Dalbergieae</taxon>
        <taxon>Pterocarpus clade</taxon>
        <taxon>Arachis</taxon>
    </lineage>
</organism>